<gene>
    <name evidence="1" type="ORF">GDO81_006893</name>
</gene>
<keyword evidence="2" id="KW-1185">Reference proteome</keyword>
<dbReference type="Proteomes" id="UP000824782">
    <property type="component" value="Unassembled WGS sequence"/>
</dbReference>
<name>A0AAV7D042_ENGPU</name>
<evidence type="ECO:0000313" key="2">
    <source>
        <dbReference type="Proteomes" id="UP000824782"/>
    </source>
</evidence>
<accession>A0AAV7D042</accession>
<dbReference type="AlphaFoldDB" id="A0AAV7D042"/>
<organism evidence="1 2">
    <name type="scientific">Engystomops pustulosus</name>
    <name type="common">Tungara frog</name>
    <name type="synonym">Physalaemus pustulosus</name>
    <dbReference type="NCBI Taxonomy" id="76066"/>
    <lineage>
        <taxon>Eukaryota</taxon>
        <taxon>Metazoa</taxon>
        <taxon>Chordata</taxon>
        <taxon>Craniata</taxon>
        <taxon>Vertebrata</taxon>
        <taxon>Euteleostomi</taxon>
        <taxon>Amphibia</taxon>
        <taxon>Batrachia</taxon>
        <taxon>Anura</taxon>
        <taxon>Neobatrachia</taxon>
        <taxon>Hyloidea</taxon>
        <taxon>Leptodactylidae</taxon>
        <taxon>Leiuperinae</taxon>
        <taxon>Engystomops</taxon>
    </lineage>
</organism>
<proteinExistence type="predicted"/>
<reference evidence="1" key="1">
    <citation type="thesis" date="2020" institute="ProQuest LLC" country="789 East Eisenhower Parkway, Ann Arbor, MI, USA">
        <title>Comparative Genomics and Chromosome Evolution.</title>
        <authorList>
            <person name="Mudd A.B."/>
        </authorList>
    </citation>
    <scope>NUCLEOTIDE SEQUENCE</scope>
    <source>
        <strain evidence="1">237g6f4</strain>
        <tissue evidence="1">Blood</tissue>
    </source>
</reference>
<comment type="caution">
    <text evidence="1">The sequence shown here is derived from an EMBL/GenBank/DDBJ whole genome shotgun (WGS) entry which is preliminary data.</text>
</comment>
<dbReference type="EMBL" id="WNYA01000002">
    <property type="protein sequence ID" value="KAG8590779.1"/>
    <property type="molecule type" value="Genomic_DNA"/>
</dbReference>
<protein>
    <submittedName>
        <fullName evidence="1">Uncharacterized protein</fullName>
    </submittedName>
</protein>
<sequence length="111" mass="12103">MNSLEKLTSPKNCLKDLNDVGIGSEMIPSILSCNGFLLPALIKTPRYLTSLCNILTFFGFNFNPTSCNNSNNSANKVRCNSLVSVANKISSTYCSIQSGRENFDNTLANAR</sequence>
<evidence type="ECO:0000313" key="1">
    <source>
        <dbReference type="EMBL" id="KAG8590779.1"/>
    </source>
</evidence>